<name>A0A1M5ZEC3_9CLOT</name>
<keyword evidence="1" id="KW-0812">Transmembrane</keyword>
<keyword evidence="1" id="KW-0472">Membrane</keyword>
<feature type="transmembrane region" description="Helical" evidence="1">
    <location>
        <begin position="6"/>
        <end position="29"/>
    </location>
</feature>
<protein>
    <submittedName>
        <fullName evidence="2">Spore cortex biosynthesis protein YabQ</fullName>
    </submittedName>
</protein>
<dbReference type="Proteomes" id="UP000184241">
    <property type="component" value="Unassembled WGS sequence"/>
</dbReference>
<dbReference type="AlphaFoldDB" id="A0A1M5ZEC3"/>
<dbReference type="InterPro" id="IPR019074">
    <property type="entry name" value="YabQ"/>
</dbReference>
<feature type="transmembrane region" description="Helical" evidence="1">
    <location>
        <begin position="69"/>
        <end position="88"/>
    </location>
</feature>
<keyword evidence="1" id="KW-1133">Transmembrane helix</keyword>
<organism evidence="2 3">
    <name type="scientific">Clostridium intestinale DSM 6191</name>
    <dbReference type="NCBI Taxonomy" id="1121320"/>
    <lineage>
        <taxon>Bacteria</taxon>
        <taxon>Bacillati</taxon>
        <taxon>Bacillota</taxon>
        <taxon>Clostridia</taxon>
        <taxon>Eubacteriales</taxon>
        <taxon>Clostridiaceae</taxon>
        <taxon>Clostridium</taxon>
    </lineage>
</organism>
<feature type="transmembrane region" description="Helical" evidence="1">
    <location>
        <begin position="41"/>
        <end position="63"/>
    </location>
</feature>
<accession>A0A1M5ZEC3</accession>
<dbReference type="RefSeq" id="WP_073020441.1">
    <property type="nucleotide sequence ID" value="NZ_FQXU01000008.1"/>
</dbReference>
<sequence length="130" mass="14563">MLLPTSIQYNIVLFSILGGILTGVLFDGYRLIRGVGAPRAIVIIEDVLFGGLCGLIVFTFLLYTNYAFLGLYVYIGIVLGFIVYMKTLSSYILKVERSSARKAGKGSRVIIKNFIYICKIIIYKIFEKSK</sequence>
<reference evidence="2 3" key="1">
    <citation type="submission" date="2016-11" db="EMBL/GenBank/DDBJ databases">
        <authorList>
            <person name="Jaros S."/>
            <person name="Januszkiewicz K."/>
            <person name="Wedrychowicz H."/>
        </authorList>
    </citation>
    <scope>NUCLEOTIDE SEQUENCE [LARGE SCALE GENOMIC DNA]</scope>
    <source>
        <strain evidence="2 3">DSM 6191</strain>
    </source>
</reference>
<gene>
    <name evidence="2" type="ORF">SAMN02745941_02870</name>
</gene>
<dbReference type="NCBIfam" id="TIGR02893">
    <property type="entry name" value="spore_yabQ"/>
    <property type="match status" value="1"/>
</dbReference>
<evidence type="ECO:0000313" key="2">
    <source>
        <dbReference type="EMBL" id="SHI22567.1"/>
    </source>
</evidence>
<dbReference type="EMBL" id="FQXU01000008">
    <property type="protein sequence ID" value="SHI22567.1"/>
    <property type="molecule type" value="Genomic_DNA"/>
</dbReference>
<evidence type="ECO:0000313" key="3">
    <source>
        <dbReference type="Proteomes" id="UP000184241"/>
    </source>
</evidence>
<proteinExistence type="predicted"/>
<dbReference type="Pfam" id="PF09578">
    <property type="entry name" value="Spore_YabQ"/>
    <property type="match status" value="1"/>
</dbReference>
<evidence type="ECO:0000256" key="1">
    <source>
        <dbReference type="SAM" id="Phobius"/>
    </source>
</evidence>